<accession>A0ABW7YLR4</accession>
<comment type="caution">
    <text evidence="1">The sequence shown here is derived from an EMBL/GenBank/DDBJ whole genome shotgun (WGS) entry which is preliminary data.</text>
</comment>
<name>A0ABW7YLR4_9ACTN</name>
<gene>
    <name evidence="1" type="ORF">ACIBG2_05590</name>
</gene>
<proteinExistence type="predicted"/>
<dbReference type="EMBL" id="JBITGY010000002">
    <property type="protein sequence ID" value="MFI6496831.1"/>
    <property type="molecule type" value="Genomic_DNA"/>
</dbReference>
<evidence type="ECO:0000313" key="2">
    <source>
        <dbReference type="Proteomes" id="UP001612741"/>
    </source>
</evidence>
<protein>
    <submittedName>
        <fullName evidence="1">Uncharacterized protein</fullName>
    </submittedName>
</protein>
<keyword evidence="2" id="KW-1185">Reference proteome</keyword>
<dbReference type="Proteomes" id="UP001612741">
    <property type="component" value="Unassembled WGS sequence"/>
</dbReference>
<organism evidence="1 2">
    <name type="scientific">Nonomuraea typhae</name>
    <dbReference type="NCBI Taxonomy" id="2603600"/>
    <lineage>
        <taxon>Bacteria</taxon>
        <taxon>Bacillati</taxon>
        <taxon>Actinomycetota</taxon>
        <taxon>Actinomycetes</taxon>
        <taxon>Streptosporangiales</taxon>
        <taxon>Streptosporangiaceae</taxon>
        <taxon>Nonomuraea</taxon>
    </lineage>
</organism>
<sequence>MSEPLEFKDVDAVLTPPEAERYLKQVNNALAHAQKALRRLRYQELAVERAYIEGRTRLVLSPDCPKVGRAEGCVTVEERDLWINDRISEQYWTYRSLQVQTRNAEDYLKAVSKQASIAQSINSNAREIYSTSGGGR</sequence>
<dbReference type="RefSeq" id="WP_397079257.1">
    <property type="nucleotide sequence ID" value="NZ_JBITGY010000002.1"/>
</dbReference>
<evidence type="ECO:0000313" key="1">
    <source>
        <dbReference type="EMBL" id="MFI6496831.1"/>
    </source>
</evidence>
<reference evidence="1 2" key="1">
    <citation type="submission" date="2024-10" db="EMBL/GenBank/DDBJ databases">
        <title>The Natural Products Discovery Center: Release of the First 8490 Sequenced Strains for Exploring Actinobacteria Biosynthetic Diversity.</title>
        <authorList>
            <person name="Kalkreuter E."/>
            <person name="Kautsar S.A."/>
            <person name="Yang D."/>
            <person name="Bader C.D."/>
            <person name="Teijaro C.N."/>
            <person name="Fluegel L."/>
            <person name="Davis C.M."/>
            <person name="Simpson J.R."/>
            <person name="Lauterbach L."/>
            <person name="Steele A.D."/>
            <person name="Gui C."/>
            <person name="Meng S."/>
            <person name="Li G."/>
            <person name="Viehrig K."/>
            <person name="Ye F."/>
            <person name="Su P."/>
            <person name="Kiefer A.F."/>
            <person name="Nichols A."/>
            <person name="Cepeda A.J."/>
            <person name="Yan W."/>
            <person name="Fan B."/>
            <person name="Jiang Y."/>
            <person name="Adhikari A."/>
            <person name="Zheng C.-J."/>
            <person name="Schuster L."/>
            <person name="Cowan T.M."/>
            <person name="Smanski M.J."/>
            <person name="Chevrette M.G."/>
            <person name="De Carvalho L.P.S."/>
            <person name="Shen B."/>
        </authorList>
    </citation>
    <scope>NUCLEOTIDE SEQUENCE [LARGE SCALE GENOMIC DNA]</scope>
    <source>
        <strain evidence="1 2">NPDC050545</strain>
    </source>
</reference>